<organism evidence="1 2">
    <name type="scientific">Pisolithus microcarpus 441</name>
    <dbReference type="NCBI Taxonomy" id="765257"/>
    <lineage>
        <taxon>Eukaryota</taxon>
        <taxon>Fungi</taxon>
        <taxon>Dikarya</taxon>
        <taxon>Basidiomycota</taxon>
        <taxon>Agaricomycotina</taxon>
        <taxon>Agaricomycetes</taxon>
        <taxon>Agaricomycetidae</taxon>
        <taxon>Boletales</taxon>
        <taxon>Sclerodermatineae</taxon>
        <taxon>Pisolithaceae</taxon>
        <taxon>Pisolithus</taxon>
    </lineage>
</organism>
<dbReference type="EMBL" id="KN833687">
    <property type="protein sequence ID" value="KIK30048.1"/>
    <property type="molecule type" value="Genomic_DNA"/>
</dbReference>
<proteinExistence type="predicted"/>
<name>A0A0D0ADD5_9AGAM</name>
<sequence length="111" mass="12238">MGARQSYVEVFEVVIFDGENMSAHDFAEDTELTNHGLVYSEETRDCRLHRPGGGVLREAPTSVSLKVLSVLWSLNESKRKGHLRNGECCQGITAFIISGVLSGLLDGRQPF</sequence>
<dbReference type="AlphaFoldDB" id="A0A0D0ADD5"/>
<evidence type="ECO:0000313" key="2">
    <source>
        <dbReference type="Proteomes" id="UP000054018"/>
    </source>
</evidence>
<gene>
    <name evidence="1" type="ORF">PISMIDRAFT_671074</name>
</gene>
<keyword evidence="2" id="KW-1185">Reference proteome</keyword>
<reference evidence="1 2" key="1">
    <citation type="submission" date="2014-04" db="EMBL/GenBank/DDBJ databases">
        <authorList>
            <consortium name="DOE Joint Genome Institute"/>
            <person name="Kuo A."/>
            <person name="Kohler A."/>
            <person name="Costa M.D."/>
            <person name="Nagy L.G."/>
            <person name="Floudas D."/>
            <person name="Copeland A."/>
            <person name="Barry K.W."/>
            <person name="Cichocki N."/>
            <person name="Veneault-Fourrey C."/>
            <person name="LaButti K."/>
            <person name="Lindquist E.A."/>
            <person name="Lipzen A."/>
            <person name="Lundell T."/>
            <person name="Morin E."/>
            <person name="Murat C."/>
            <person name="Sun H."/>
            <person name="Tunlid A."/>
            <person name="Henrissat B."/>
            <person name="Grigoriev I.V."/>
            <person name="Hibbett D.S."/>
            <person name="Martin F."/>
            <person name="Nordberg H.P."/>
            <person name="Cantor M.N."/>
            <person name="Hua S.X."/>
        </authorList>
    </citation>
    <scope>NUCLEOTIDE SEQUENCE [LARGE SCALE GENOMIC DNA]</scope>
    <source>
        <strain evidence="1 2">441</strain>
    </source>
</reference>
<dbReference type="Proteomes" id="UP000054018">
    <property type="component" value="Unassembled WGS sequence"/>
</dbReference>
<protein>
    <submittedName>
        <fullName evidence="1">Uncharacterized protein</fullName>
    </submittedName>
</protein>
<evidence type="ECO:0000313" key="1">
    <source>
        <dbReference type="EMBL" id="KIK30048.1"/>
    </source>
</evidence>
<dbReference type="HOGENOM" id="CLU_2159409_0_0_1"/>
<accession>A0A0D0ADD5</accession>
<reference evidence="2" key="2">
    <citation type="submission" date="2015-01" db="EMBL/GenBank/DDBJ databases">
        <title>Evolutionary Origins and Diversification of the Mycorrhizal Mutualists.</title>
        <authorList>
            <consortium name="DOE Joint Genome Institute"/>
            <consortium name="Mycorrhizal Genomics Consortium"/>
            <person name="Kohler A."/>
            <person name="Kuo A."/>
            <person name="Nagy L.G."/>
            <person name="Floudas D."/>
            <person name="Copeland A."/>
            <person name="Barry K.W."/>
            <person name="Cichocki N."/>
            <person name="Veneault-Fourrey C."/>
            <person name="LaButti K."/>
            <person name="Lindquist E.A."/>
            <person name="Lipzen A."/>
            <person name="Lundell T."/>
            <person name="Morin E."/>
            <person name="Murat C."/>
            <person name="Riley R."/>
            <person name="Ohm R."/>
            <person name="Sun H."/>
            <person name="Tunlid A."/>
            <person name="Henrissat B."/>
            <person name="Grigoriev I.V."/>
            <person name="Hibbett D.S."/>
            <person name="Martin F."/>
        </authorList>
    </citation>
    <scope>NUCLEOTIDE SEQUENCE [LARGE SCALE GENOMIC DNA]</scope>
    <source>
        <strain evidence="2">441</strain>
    </source>
</reference>